<accession>A0A2A2SCZ4</accession>
<dbReference type="Proteomes" id="UP000218151">
    <property type="component" value="Unassembled WGS sequence"/>
</dbReference>
<name>A0A2A2SCZ4_9SPHN</name>
<dbReference type="SUPFAM" id="SSF102198">
    <property type="entry name" value="Putative cyclase"/>
    <property type="match status" value="1"/>
</dbReference>
<evidence type="ECO:0000313" key="2">
    <source>
        <dbReference type="Proteomes" id="UP000218151"/>
    </source>
</evidence>
<dbReference type="InterPro" id="IPR037175">
    <property type="entry name" value="KFase_sf"/>
</dbReference>
<evidence type="ECO:0000313" key="1">
    <source>
        <dbReference type="EMBL" id="PAX07164.1"/>
    </source>
</evidence>
<dbReference type="PANTHER" id="PTHR31118:SF12">
    <property type="entry name" value="CYCLASE-LIKE PROTEIN 2"/>
    <property type="match status" value="1"/>
</dbReference>
<dbReference type="EMBL" id="NSLI01000004">
    <property type="protein sequence ID" value="PAX07164.1"/>
    <property type="molecule type" value="Genomic_DNA"/>
</dbReference>
<protein>
    <submittedName>
        <fullName evidence="1">Cyclase</fullName>
    </submittedName>
</protein>
<proteinExistence type="predicted"/>
<dbReference type="Gene3D" id="3.50.30.50">
    <property type="entry name" value="Putative cyclase"/>
    <property type="match status" value="1"/>
</dbReference>
<reference evidence="2" key="1">
    <citation type="submission" date="2017-09" db="EMBL/GenBank/DDBJ databases">
        <authorList>
            <person name="Feng G."/>
            <person name="Zhu H."/>
        </authorList>
    </citation>
    <scope>NUCLEOTIDE SEQUENCE [LARGE SCALE GENOMIC DNA]</scope>
    <source>
        <strain evidence="2">1PNM-20</strain>
    </source>
</reference>
<dbReference type="GO" id="GO:0004061">
    <property type="term" value="F:arylformamidase activity"/>
    <property type="evidence" value="ECO:0007669"/>
    <property type="project" value="InterPro"/>
</dbReference>
<keyword evidence="2" id="KW-1185">Reference proteome</keyword>
<sequence length="232" mass="25412">MDGHRRRGACPRPHCVRRVELNQIVTPGVTTYKGLPGPVVCDYWTREQSAARYDDGETFQIERVEMVGNTGTYLDTPYHRFAHGHDLAGLPLERVAGVLVMIVRRPFAEGLAVDADAFAGRPIRGRAVLVHTGWDAHWGTPAYFDDHPFLTESAARLLADEGAAVVGIDSHNIDDTRAMRRPVHTALLGGGVPIVEHLTNLDAVADGARFYAVPPRFQGVGTFPVRAFAELP</sequence>
<organism evidence="1 2">
    <name type="scientific">Sphingomonas lenta</name>
    <dbReference type="NCBI Taxonomy" id="1141887"/>
    <lineage>
        <taxon>Bacteria</taxon>
        <taxon>Pseudomonadati</taxon>
        <taxon>Pseudomonadota</taxon>
        <taxon>Alphaproteobacteria</taxon>
        <taxon>Sphingomonadales</taxon>
        <taxon>Sphingomonadaceae</taxon>
        <taxon>Sphingomonas</taxon>
    </lineage>
</organism>
<dbReference type="PANTHER" id="PTHR31118">
    <property type="entry name" value="CYCLASE-LIKE PROTEIN 2"/>
    <property type="match status" value="1"/>
</dbReference>
<comment type="caution">
    <text evidence="1">The sequence shown here is derived from an EMBL/GenBank/DDBJ whole genome shotgun (WGS) entry which is preliminary data.</text>
</comment>
<dbReference type="OrthoDB" id="9777007at2"/>
<gene>
    <name evidence="1" type="ORF">CKY28_14080</name>
</gene>
<dbReference type="GO" id="GO:0019441">
    <property type="term" value="P:L-tryptophan catabolic process to kynurenine"/>
    <property type="evidence" value="ECO:0007669"/>
    <property type="project" value="InterPro"/>
</dbReference>
<dbReference type="AlphaFoldDB" id="A0A2A2SCZ4"/>
<dbReference type="Pfam" id="PF04199">
    <property type="entry name" value="Cyclase"/>
    <property type="match status" value="1"/>
</dbReference>
<dbReference type="InterPro" id="IPR007325">
    <property type="entry name" value="KFase/CYL"/>
</dbReference>